<evidence type="ECO:0000313" key="2">
    <source>
        <dbReference type="Proteomes" id="UP001319104"/>
    </source>
</evidence>
<keyword evidence="2" id="KW-1185">Reference proteome</keyword>
<sequence length="227" mass="25798">MNKLICILLFVIVSMTETKAQFHRDYLSLSVAPSMIYADNGGNYASGEFKIRPSMALTYSKHVADHWDFRATVGMQWISANHPENEENFSGLRGEAGNFRGLVYFADASQVYYINPNIAGRRQYWVNYYVGVGLGIMHAVREEERPQQETIPGQDPTVVERRSSTNAYIPIRLGLTTNLQTLWDYGFELTALPATGSNIDGNYTRNKQLGIDILLQANFVVKRYLRR</sequence>
<reference evidence="1 2" key="1">
    <citation type="submission" date="2021-05" db="EMBL/GenBank/DDBJ databases">
        <authorList>
            <person name="Zhang Z.D."/>
            <person name="Osman G."/>
        </authorList>
    </citation>
    <scope>NUCLEOTIDE SEQUENCE [LARGE SCALE GENOMIC DNA]</scope>
    <source>
        <strain evidence="1 2">KCTC 32217</strain>
    </source>
</reference>
<organism evidence="1 2">
    <name type="scientific">Litoribacter ruber</name>
    <dbReference type="NCBI Taxonomy" id="702568"/>
    <lineage>
        <taxon>Bacteria</taxon>
        <taxon>Pseudomonadati</taxon>
        <taxon>Bacteroidota</taxon>
        <taxon>Cytophagia</taxon>
        <taxon>Cytophagales</taxon>
        <taxon>Cyclobacteriaceae</taxon>
        <taxon>Litoribacter</taxon>
    </lineage>
</organism>
<gene>
    <name evidence="1" type="ORF">KI659_18335</name>
</gene>
<dbReference type="Proteomes" id="UP001319104">
    <property type="component" value="Unassembled WGS sequence"/>
</dbReference>
<name>A0AAP2CL72_9BACT</name>
<evidence type="ECO:0000313" key="1">
    <source>
        <dbReference type="EMBL" id="MBS9525985.1"/>
    </source>
</evidence>
<proteinExistence type="predicted"/>
<dbReference type="AlphaFoldDB" id="A0AAP2CL72"/>
<comment type="caution">
    <text evidence="1">The sequence shown here is derived from an EMBL/GenBank/DDBJ whole genome shotgun (WGS) entry which is preliminary data.</text>
</comment>
<protein>
    <submittedName>
        <fullName evidence="1">Uncharacterized protein</fullName>
    </submittedName>
</protein>
<dbReference type="EMBL" id="JAHCMY010000029">
    <property type="protein sequence ID" value="MBS9525985.1"/>
    <property type="molecule type" value="Genomic_DNA"/>
</dbReference>
<accession>A0AAP2CL72</accession>
<dbReference type="RefSeq" id="WP_213946843.1">
    <property type="nucleotide sequence ID" value="NZ_JAHCMY010000029.1"/>
</dbReference>